<dbReference type="EMBL" id="QUAK01000110">
    <property type="protein sequence ID" value="RFU84901.1"/>
    <property type="molecule type" value="Genomic_DNA"/>
</dbReference>
<evidence type="ECO:0000256" key="3">
    <source>
        <dbReference type="ARBA" id="ARBA00022692"/>
    </source>
</evidence>
<dbReference type="Pfam" id="PF02687">
    <property type="entry name" value="FtsX"/>
    <property type="match status" value="1"/>
</dbReference>
<dbReference type="Proteomes" id="UP000263094">
    <property type="component" value="Unassembled WGS sequence"/>
</dbReference>
<keyword evidence="2" id="KW-1003">Cell membrane</keyword>
<accession>A0A372M1Y0</accession>
<organism evidence="8 9">
    <name type="scientific">Streptomyces triticagri</name>
    <dbReference type="NCBI Taxonomy" id="2293568"/>
    <lineage>
        <taxon>Bacteria</taxon>
        <taxon>Bacillati</taxon>
        <taxon>Actinomycetota</taxon>
        <taxon>Actinomycetes</taxon>
        <taxon>Kitasatosporales</taxon>
        <taxon>Streptomycetaceae</taxon>
        <taxon>Streptomyces</taxon>
    </lineage>
</organism>
<feature type="transmembrane region" description="Helical" evidence="6">
    <location>
        <begin position="160"/>
        <end position="183"/>
    </location>
</feature>
<dbReference type="GO" id="GO:0005886">
    <property type="term" value="C:plasma membrane"/>
    <property type="evidence" value="ECO:0007669"/>
    <property type="project" value="UniProtKB-SubCell"/>
</dbReference>
<evidence type="ECO:0000256" key="1">
    <source>
        <dbReference type="ARBA" id="ARBA00004651"/>
    </source>
</evidence>
<evidence type="ECO:0000259" key="7">
    <source>
        <dbReference type="Pfam" id="PF02687"/>
    </source>
</evidence>
<dbReference type="AlphaFoldDB" id="A0A372M1Y0"/>
<feature type="transmembrane region" description="Helical" evidence="6">
    <location>
        <begin position="119"/>
        <end position="140"/>
    </location>
</feature>
<feature type="transmembrane region" description="Helical" evidence="6">
    <location>
        <begin position="290"/>
        <end position="311"/>
    </location>
</feature>
<evidence type="ECO:0000256" key="2">
    <source>
        <dbReference type="ARBA" id="ARBA00022475"/>
    </source>
</evidence>
<evidence type="ECO:0000256" key="4">
    <source>
        <dbReference type="ARBA" id="ARBA00022989"/>
    </source>
</evidence>
<feature type="transmembrane region" description="Helical" evidence="6">
    <location>
        <begin position="228"/>
        <end position="253"/>
    </location>
</feature>
<feature type="transmembrane region" description="Helical" evidence="6">
    <location>
        <begin position="66"/>
        <end position="87"/>
    </location>
</feature>
<protein>
    <submittedName>
        <fullName evidence="8">ABC transporter permease</fullName>
    </submittedName>
</protein>
<reference evidence="8 9" key="1">
    <citation type="submission" date="2018-08" db="EMBL/GenBank/DDBJ databases">
        <title>Isolation, diversity and antifungal activity of Actinobacteria from wheat.</title>
        <authorList>
            <person name="Han C."/>
        </authorList>
    </citation>
    <scope>NUCLEOTIDE SEQUENCE [LARGE SCALE GENOMIC DNA]</scope>
    <source>
        <strain evidence="8 9">NEAU-YY421</strain>
    </source>
</reference>
<feature type="transmembrane region" description="Helical" evidence="6">
    <location>
        <begin position="20"/>
        <end position="46"/>
    </location>
</feature>
<evidence type="ECO:0000313" key="8">
    <source>
        <dbReference type="EMBL" id="RFU84901.1"/>
    </source>
</evidence>
<keyword evidence="9" id="KW-1185">Reference proteome</keyword>
<evidence type="ECO:0000313" key="9">
    <source>
        <dbReference type="Proteomes" id="UP000263094"/>
    </source>
</evidence>
<name>A0A372M1Y0_9ACTN</name>
<feature type="domain" description="ABC3 transporter permease C-terminal" evidence="7">
    <location>
        <begin position="70"/>
        <end position="187"/>
    </location>
</feature>
<keyword evidence="5 6" id="KW-0472">Membrane</keyword>
<dbReference type="InterPro" id="IPR003838">
    <property type="entry name" value="ABC3_permease_C"/>
</dbReference>
<feature type="transmembrane region" description="Helical" evidence="6">
    <location>
        <begin position="422"/>
        <end position="443"/>
    </location>
</feature>
<evidence type="ECO:0000256" key="6">
    <source>
        <dbReference type="SAM" id="Phobius"/>
    </source>
</evidence>
<proteinExistence type="predicted"/>
<feature type="transmembrane region" description="Helical" evidence="6">
    <location>
        <begin position="331"/>
        <end position="353"/>
    </location>
</feature>
<dbReference type="OrthoDB" id="5145974at2"/>
<feature type="transmembrane region" description="Helical" evidence="6">
    <location>
        <begin position="387"/>
        <end position="410"/>
    </location>
</feature>
<comment type="subcellular location">
    <subcellularLocation>
        <location evidence="1">Cell membrane</location>
        <topology evidence="1">Multi-pass membrane protein</topology>
    </subcellularLocation>
</comment>
<gene>
    <name evidence="8" type="ORF">DY218_20320</name>
</gene>
<keyword evidence="3 6" id="KW-0812">Transmembrane</keyword>
<feature type="transmembrane region" description="Helical" evidence="6">
    <location>
        <begin position="203"/>
        <end position="222"/>
    </location>
</feature>
<evidence type="ECO:0000256" key="5">
    <source>
        <dbReference type="ARBA" id="ARBA00023136"/>
    </source>
</evidence>
<sequence>MLTDARLATDLLRGAGRREWWRLGLVAFGAFLATCFALAAGTVAAIPDGHPVRYTNGLLNGSGVRPGLVLALVLLLVPVLAFVGQATRIGAVHRERRFAALRLAGATTRQVRTVAALEAGVTCLFGSFAGLVGFLAARAVADSVQRGRSTPVLPTDIPVFWPGFILVTLAVPLLATATGALALRRVAISPLGVFRRTRPPRNLGLYGLVALLLVLGSALAFVGSKPGLLMAAAVPALAAGAVILIGAGAVSAAGASARFLGNRLVGRAQSPALLIAAGRLQADPWAGARVHATVILVTVVGVGFTGIRRIILDEVNTRQYAASDTGFYESGFAAVGLTVLVALAVAVLGLAVGTAESLITRRRALAAQFAAGVPRSVLRRALLLETALPLAPAVLLAGLGGLLIYGAYTAPFGSELPLLQPLLVPVVVYAACLLAAAASLPLLGRALRPAELRHE</sequence>
<comment type="caution">
    <text evidence="8">The sequence shown here is derived from an EMBL/GenBank/DDBJ whole genome shotgun (WGS) entry which is preliminary data.</text>
</comment>
<keyword evidence="4 6" id="KW-1133">Transmembrane helix</keyword>